<dbReference type="Proteomes" id="UP000008743">
    <property type="component" value="Unassembled WGS sequence"/>
</dbReference>
<dbReference type="FunCoup" id="A0A0D2X318">
    <property type="interactions" value="468"/>
</dbReference>
<keyword evidence="2" id="KW-0238">DNA-binding</keyword>
<proteinExistence type="predicted"/>
<dbReference type="Pfam" id="PF08523">
    <property type="entry name" value="MBF1"/>
    <property type="match status" value="1"/>
</dbReference>
<dbReference type="AlphaFoldDB" id="A0A0D2X318"/>
<dbReference type="SMART" id="SM00530">
    <property type="entry name" value="HTH_XRE"/>
    <property type="match status" value="1"/>
</dbReference>
<keyword evidence="6" id="KW-1185">Reference proteome</keyword>
<keyword evidence="1" id="KW-0805">Transcription regulation</keyword>
<dbReference type="InParanoid" id="A0A0D2X318"/>
<dbReference type="PhylomeDB" id="A0A0D2X318"/>
<dbReference type="CDD" id="cd00093">
    <property type="entry name" value="HTH_XRE"/>
    <property type="match status" value="1"/>
</dbReference>
<dbReference type="OrthoDB" id="10253401at2759"/>
<dbReference type="EMBL" id="KE346365">
    <property type="protein sequence ID" value="KJE93534.1"/>
    <property type="molecule type" value="Genomic_DNA"/>
</dbReference>
<dbReference type="STRING" id="595528.A0A0D2X318"/>
<organism evidence="5 6">
    <name type="scientific">Capsaspora owczarzaki (strain ATCC 30864)</name>
    <dbReference type="NCBI Taxonomy" id="595528"/>
    <lineage>
        <taxon>Eukaryota</taxon>
        <taxon>Filasterea</taxon>
        <taxon>Capsaspora</taxon>
    </lineage>
</organism>
<protein>
    <recommendedName>
        <fullName evidence="4">HTH cro/C1-type domain-containing protein</fullName>
    </recommendedName>
</protein>
<reference evidence="6" key="1">
    <citation type="submission" date="2011-02" db="EMBL/GenBank/DDBJ databases">
        <title>The Genome Sequence of Capsaspora owczarzaki ATCC 30864.</title>
        <authorList>
            <person name="Russ C."/>
            <person name="Cuomo C."/>
            <person name="Burger G."/>
            <person name="Gray M.W."/>
            <person name="Holland P.W.H."/>
            <person name="King N."/>
            <person name="Lang F.B.F."/>
            <person name="Roger A.J."/>
            <person name="Ruiz-Trillo I."/>
            <person name="Young S.K."/>
            <person name="Zeng Q."/>
            <person name="Gargeya S."/>
            <person name="Alvarado L."/>
            <person name="Berlin A."/>
            <person name="Chapman S.B."/>
            <person name="Chen Z."/>
            <person name="Freedman E."/>
            <person name="Gellesch M."/>
            <person name="Goldberg J."/>
            <person name="Griggs A."/>
            <person name="Gujja S."/>
            <person name="Heilman E."/>
            <person name="Heiman D."/>
            <person name="Howarth C."/>
            <person name="Mehta T."/>
            <person name="Neiman D."/>
            <person name="Pearson M."/>
            <person name="Roberts A."/>
            <person name="Saif S."/>
            <person name="Shea T."/>
            <person name="Shenoy N."/>
            <person name="Sisk P."/>
            <person name="Stolte C."/>
            <person name="Sykes S."/>
            <person name="White J."/>
            <person name="Yandava C."/>
            <person name="Haas B."/>
            <person name="Nusbaum C."/>
            <person name="Birren B."/>
        </authorList>
    </citation>
    <scope>NUCLEOTIDE SEQUENCE</scope>
    <source>
        <strain evidence="6">ATCC 30864</strain>
    </source>
</reference>
<dbReference type="Gene3D" id="1.10.260.40">
    <property type="entry name" value="lambda repressor-like DNA-binding domains"/>
    <property type="match status" value="1"/>
</dbReference>
<dbReference type="InterPro" id="IPR001387">
    <property type="entry name" value="Cro/C1-type_HTH"/>
</dbReference>
<gene>
    <name evidence="5" type="ORF">CAOG_004307</name>
</gene>
<accession>A0A0D2X318</accession>
<evidence type="ECO:0000313" key="5">
    <source>
        <dbReference type="EMBL" id="KJE93534.1"/>
    </source>
</evidence>
<dbReference type="Pfam" id="PF01381">
    <property type="entry name" value="HTH_3"/>
    <property type="match status" value="1"/>
</dbReference>
<dbReference type="GO" id="GO:0003677">
    <property type="term" value="F:DNA binding"/>
    <property type="evidence" value="ECO:0007669"/>
    <property type="project" value="UniProtKB-KW"/>
</dbReference>
<evidence type="ECO:0000313" key="6">
    <source>
        <dbReference type="Proteomes" id="UP000008743"/>
    </source>
</evidence>
<dbReference type="OMA" id="GKNKSCK"/>
<dbReference type="PANTHER" id="PTHR10245:SF15">
    <property type="entry name" value="ENDOTHELIAL DIFFERENTIATION-RELATED FACTOR 1"/>
    <property type="match status" value="1"/>
</dbReference>
<sequence length="143" mass="15799">MSDDWDNVTYLRKKTPSAGQARSNTVINTALRQGAAVDTTKKFSAATNKNHSTDLNTARLDRETEELHHSTVGMEVGRLIQQGRAAKEWTRKDLAVRVNEKQEVVAEYENGTAIPNQQVLAKIERAVGIKLRGKDKGTPLGSK</sequence>
<dbReference type="GO" id="GO:0005634">
    <property type="term" value="C:nucleus"/>
    <property type="evidence" value="ECO:0007669"/>
    <property type="project" value="TreeGrafter"/>
</dbReference>
<keyword evidence="3" id="KW-0804">Transcription</keyword>
<feature type="domain" description="HTH cro/C1-type" evidence="4">
    <location>
        <begin position="79"/>
        <end position="134"/>
    </location>
</feature>
<evidence type="ECO:0000259" key="4">
    <source>
        <dbReference type="SMART" id="SM00530"/>
    </source>
</evidence>
<evidence type="ECO:0000256" key="2">
    <source>
        <dbReference type="ARBA" id="ARBA00023125"/>
    </source>
</evidence>
<evidence type="ECO:0000256" key="3">
    <source>
        <dbReference type="ARBA" id="ARBA00023163"/>
    </source>
</evidence>
<evidence type="ECO:0000256" key="1">
    <source>
        <dbReference type="ARBA" id="ARBA00023015"/>
    </source>
</evidence>
<dbReference type="eggNOG" id="KOG3398">
    <property type="taxonomic scope" value="Eukaryota"/>
</dbReference>
<dbReference type="RefSeq" id="XP_004348135.1">
    <property type="nucleotide sequence ID" value="XM_004348085.2"/>
</dbReference>
<dbReference type="PANTHER" id="PTHR10245">
    <property type="entry name" value="ENDOTHELIAL DIFFERENTIATION-RELATED FACTOR 1 MULTIPROTEIN BRIDGING FACTOR 1"/>
    <property type="match status" value="1"/>
</dbReference>
<dbReference type="InterPro" id="IPR013729">
    <property type="entry name" value="MBF1_N"/>
</dbReference>
<dbReference type="SUPFAM" id="SSF47413">
    <property type="entry name" value="lambda repressor-like DNA-binding domains"/>
    <property type="match status" value="1"/>
</dbReference>
<dbReference type="InterPro" id="IPR010982">
    <property type="entry name" value="Lambda_DNA-bd_dom_sf"/>
</dbReference>
<name>A0A0D2X318_CAPO3</name>